<dbReference type="GeneID" id="25377045"/>
<feature type="region of interest" description="Disordered" evidence="1">
    <location>
        <begin position="233"/>
        <end position="280"/>
    </location>
</feature>
<protein>
    <submittedName>
        <fullName evidence="2">Uncharacterized protein</fullName>
    </submittedName>
</protein>
<dbReference type="RefSeq" id="XP_013357256.1">
    <property type="nucleotide sequence ID" value="XM_013501802.1"/>
</dbReference>
<sequence>MLVDVLAVQHFLGPLEARTDLRGADVFSDAVSALKAFEKFHKEHCGPREPATPTPQAACLERLEASLAHHAANGGPANVAQQLLPILSLSCRYRDQMDHWLSAGPEELESLSFFLGRAIIIGSPAASLVYADEGKEEGSKQQEQQQQGQQQEPQQQQQQPQQQQPQQPPNPNLPPNEFALYKLQRDLALLPELAVELHTGPEETPSHISPSLQMNALDVQTAEDLRPFMPEDFSVSTDMESTGGVQQAGDGNRRSPRNSRKRDMGGNTDKEHDGNGDHLGDCVHRKSAPVSIWLENLRTFCINSKDPAGADACSVLKRWLFGPEEQQGPQADTENPMKSRAALPALIRVAEWNMQKPKTTLNIPELDIALEPPHLRPGATGRDEMEKAQAFNLVGAIYAGRGTVRHQRPSERAAWKRISSALKVLRDVECSDLLG</sequence>
<name>U6KGV5_9EIME</name>
<feature type="compositionally biased region" description="Polar residues" evidence="1">
    <location>
        <begin position="234"/>
        <end position="245"/>
    </location>
</feature>
<dbReference type="Proteomes" id="UP000030744">
    <property type="component" value="Unassembled WGS sequence"/>
</dbReference>
<evidence type="ECO:0000313" key="2">
    <source>
        <dbReference type="EMBL" id="CDJ34693.1"/>
    </source>
</evidence>
<accession>U6KGV5</accession>
<dbReference type="AlphaFoldDB" id="U6KGV5"/>
<feature type="compositionally biased region" description="Basic and acidic residues" evidence="1">
    <location>
        <begin position="261"/>
        <end position="280"/>
    </location>
</feature>
<feature type="region of interest" description="Disordered" evidence="1">
    <location>
        <begin position="131"/>
        <end position="177"/>
    </location>
</feature>
<keyword evidence="3" id="KW-1185">Reference proteome</keyword>
<feature type="compositionally biased region" description="Low complexity" evidence="1">
    <location>
        <begin position="141"/>
        <end position="165"/>
    </location>
</feature>
<proteinExistence type="predicted"/>
<dbReference type="VEuPathDB" id="ToxoDB:EMH_0021590"/>
<reference evidence="2" key="1">
    <citation type="submission" date="2013-10" db="EMBL/GenBank/DDBJ databases">
        <title>Genomic analysis of the causative agents of coccidiosis in chickens.</title>
        <authorList>
            <person name="Reid A.J."/>
            <person name="Blake D."/>
            <person name="Billington K."/>
            <person name="Browne H."/>
            <person name="Dunn M."/>
            <person name="Hung S."/>
            <person name="Kawahara F."/>
            <person name="Miranda-Saavedra D."/>
            <person name="Mourier T."/>
            <person name="Nagra H."/>
            <person name="Otto T.D."/>
            <person name="Rawlings N."/>
            <person name="Sanchez A."/>
            <person name="Sanders M."/>
            <person name="Subramaniam C."/>
            <person name="Tay Y."/>
            <person name="Dear P."/>
            <person name="Doerig C."/>
            <person name="Gruber A."/>
            <person name="Parkinson J."/>
            <person name="Shirley M."/>
            <person name="Wan K.L."/>
            <person name="Berriman M."/>
            <person name="Tomley F."/>
            <person name="Pain A."/>
        </authorList>
    </citation>
    <scope>NUCLEOTIDE SEQUENCE [LARGE SCALE GENOMIC DNA]</scope>
    <source>
        <strain evidence="2">Houghton</strain>
    </source>
</reference>
<evidence type="ECO:0000256" key="1">
    <source>
        <dbReference type="SAM" id="MobiDB-lite"/>
    </source>
</evidence>
<dbReference type="OrthoDB" id="191535at2759"/>
<organism evidence="2 3">
    <name type="scientific">Eimeria mitis</name>
    <dbReference type="NCBI Taxonomy" id="44415"/>
    <lineage>
        <taxon>Eukaryota</taxon>
        <taxon>Sar</taxon>
        <taxon>Alveolata</taxon>
        <taxon>Apicomplexa</taxon>
        <taxon>Conoidasida</taxon>
        <taxon>Coccidia</taxon>
        <taxon>Eucoccidiorida</taxon>
        <taxon>Eimeriorina</taxon>
        <taxon>Eimeriidae</taxon>
        <taxon>Eimeria</taxon>
    </lineage>
</organism>
<dbReference type="EMBL" id="HG687032">
    <property type="protein sequence ID" value="CDJ34693.1"/>
    <property type="molecule type" value="Genomic_DNA"/>
</dbReference>
<reference evidence="2" key="2">
    <citation type="submission" date="2013-10" db="EMBL/GenBank/DDBJ databases">
        <authorList>
            <person name="Aslett M."/>
        </authorList>
    </citation>
    <scope>NUCLEOTIDE SEQUENCE [LARGE SCALE GENOMIC DNA]</scope>
    <source>
        <strain evidence="2">Houghton</strain>
    </source>
</reference>
<gene>
    <name evidence="2" type="ORF">EMH_0021590</name>
</gene>
<evidence type="ECO:0000313" key="3">
    <source>
        <dbReference type="Proteomes" id="UP000030744"/>
    </source>
</evidence>